<evidence type="ECO:0000313" key="2">
    <source>
        <dbReference type="Proteomes" id="UP000541558"/>
    </source>
</evidence>
<gene>
    <name evidence="1" type="ORF">D9611_007072</name>
</gene>
<dbReference type="OrthoDB" id="10502772at2759"/>
<dbReference type="AlphaFoldDB" id="A0A8H5B0W0"/>
<organism evidence="1 2">
    <name type="scientific">Ephemerocybe angulata</name>
    <dbReference type="NCBI Taxonomy" id="980116"/>
    <lineage>
        <taxon>Eukaryota</taxon>
        <taxon>Fungi</taxon>
        <taxon>Dikarya</taxon>
        <taxon>Basidiomycota</taxon>
        <taxon>Agaricomycotina</taxon>
        <taxon>Agaricomycetes</taxon>
        <taxon>Agaricomycetidae</taxon>
        <taxon>Agaricales</taxon>
        <taxon>Agaricineae</taxon>
        <taxon>Psathyrellaceae</taxon>
        <taxon>Ephemerocybe</taxon>
    </lineage>
</organism>
<sequence length="140" mass="16003">MFRMRIHLGKLPSGYEAYTFSAQLSPFPLSHYTEIPIPAFRDRLYAELFIGEDVRSKIIRTNLSSYAANLNGTPITHWNITHFRQPGQEYSCIGLLYSHGLFDGLGSSFIVHALVAELSGKHWDVPFRFTQYSQDCTRTV</sequence>
<name>A0A8H5B0W0_9AGAR</name>
<accession>A0A8H5B0W0</accession>
<proteinExistence type="predicted"/>
<reference evidence="1 2" key="1">
    <citation type="journal article" date="2020" name="ISME J.">
        <title>Uncovering the hidden diversity of litter-decomposition mechanisms in mushroom-forming fungi.</title>
        <authorList>
            <person name="Floudas D."/>
            <person name="Bentzer J."/>
            <person name="Ahren D."/>
            <person name="Johansson T."/>
            <person name="Persson P."/>
            <person name="Tunlid A."/>
        </authorList>
    </citation>
    <scope>NUCLEOTIDE SEQUENCE [LARGE SCALE GENOMIC DNA]</scope>
    <source>
        <strain evidence="1 2">CBS 175.51</strain>
    </source>
</reference>
<keyword evidence="2" id="KW-1185">Reference proteome</keyword>
<dbReference type="EMBL" id="JAACJK010000221">
    <property type="protein sequence ID" value="KAF5314601.1"/>
    <property type="molecule type" value="Genomic_DNA"/>
</dbReference>
<comment type="caution">
    <text evidence="1">The sequence shown here is derived from an EMBL/GenBank/DDBJ whole genome shotgun (WGS) entry which is preliminary data.</text>
</comment>
<evidence type="ECO:0000313" key="1">
    <source>
        <dbReference type="EMBL" id="KAF5314601.1"/>
    </source>
</evidence>
<dbReference type="Proteomes" id="UP000541558">
    <property type="component" value="Unassembled WGS sequence"/>
</dbReference>
<protein>
    <submittedName>
        <fullName evidence="1">Uncharacterized protein</fullName>
    </submittedName>
</protein>